<gene>
    <name evidence="7" type="ORF">CLUP02_04822</name>
</gene>
<feature type="compositionally biased region" description="Acidic residues" evidence="2">
    <location>
        <begin position="115"/>
        <end position="130"/>
    </location>
</feature>
<evidence type="ECO:0000259" key="6">
    <source>
        <dbReference type="Pfam" id="PF04389"/>
    </source>
</evidence>
<dbReference type="GeneID" id="73338842"/>
<dbReference type="PANTHER" id="PTHR10404">
    <property type="entry name" value="N-ACETYLATED-ALPHA-LINKED ACIDIC DIPEPTIDASE"/>
    <property type="match status" value="1"/>
</dbReference>
<dbReference type="SUPFAM" id="SSF47672">
    <property type="entry name" value="Transferrin receptor-like dimerisation domain"/>
    <property type="match status" value="1"/>
</dbReference>
<evidence type="ECO:0000256" key="3">
    <source>
        <dbReference type="SAM" id="Phobius"/>
    </source>
</evidence>
<dbReference type="Pfam" id="PF04389">
    <property type="entry name" value="Peptidase_M28"/>
    <property type="match status" value="1"/>
</dbReference>
<sequence length="949" mass="105894">MPNHEPSCFDIASRRTALVDVPLTHRPPDSRSRPATTATMPSDRDHRYESVPPIPSYDEALATSGPADPSEWQQPPRSPLDDRSQAETESQSLLNRNGLATSSRRPNGYRPPTVETDDEDSSWGSDDDGDETAYVRREMQELEIGDAEDRSRPSIWGKRIPFALSLSRWKWSWRWRMPNLRPTIRLPSGSADNPNNPNEANATTTRPRFTFPQWDKDKARTAIIIFARVFAVVFVMGILYALFMSDLFTSMARRMNGGLRFNPEDVRLYVQQNVEGRRLKASVAHYTKYAHMAGTEGDYALAMDVESMFTRAGLDYVNVDEYYVYMNYPKAGGRAVEIIGDDGKPKWSAKLEEEEIGGEAAGHQTFVFHGLSKSGDVKGPLIYANYGARSDYKKLADHGIDTKGAIALVRYYGTQANLALKVKAAEDAGFAGCIVYSDPADDGFRLGDVAPNGRFMPADGVQRGSVALSNWVLGDPLTPGWESKKNLPRMKPDESKGLTKIPSLPLAWRDAQILLQHLKGHGEQVPKEWAGGVPDIAEWWTGNLSSPIVRLKNDNDVVEQKGIWNVYGKIEGIEQDQKSIIIGNHRDAWSFGATEPHSGTAVLIEMARIFGTLVSKGWRPLRSIEFMSWDAEEYNMIGSTEFVEHNDELLRQNAFAYINLDSAVAGSEFHAAGSPVFKQAVLRVIDRVFDAGLNATVRDLWNQREGDLEELGMDGDWVPFQNIAGTSSLDLGFRGARFPAQSSYDNYEWVQRIGDPEFAYHVMMGQIVGLLILELADKPILPFDMVGYSERIERYINDLANFCEHMGAGTQDKFSLEPLKKLIAETKVNVKGFSMWEMTWESTVMGGGGWESGDMGDKRIQFNNHMADFETALLDLEQGGGIPDRTQFKHVIFGPQAWSGNKPVTFAAIRDAVEAGNWELANKLVEKTARIIQNATNALSEWEKAAESS</sequence>
<feature type="compositionally biased region" description="Polar residues" evidence="2">
    <location>
        <begin position="87"/>
        <end position="105"/>
    </location>
</feature>
<comment type="similarity">
    <text evidence="1">Belongs to the peptidase M28 family. M28B subfamily.</text>
</comment>
<dbReference type="SUPFAM" id="SSF53187">
    <property type="entry name" value="Zn-dependent exopeptidases"/>
    <property type="match status" value="1"/>
</dbReference>
<dbReference type="Gene3D" id="3.50.30.30">
    <property type="match status" value="1"/>
</dbReference>
<feature type="region of interest" description="Disordered" evidence="2">
    <location>
        <begin position="186"/>
        <end position="205"/>
    </location>
</feature>
<dbReference type="FunFam" id="3.40.630.10:FF:000101">
    <property type="entry name" value="N-acetylated alpha-linked acidic dipeptidase like 1"/>
    <property type="match status" value="1"/>
</dbReference>
<dbReference type="InterPro" id="IPR007484">
    <property type="entry name" value="Peptidase_M28"/>
</dbReference>
<dbReference type="PANTHER" id="PTHR10404:SF71">
    <property type="entry name" value="CARBOXYPEPTIDASE TRE2, PUTATIVE (AFU_ORTHOLOGUE AFUA_3G10650)-RELATED"/>
    <property type="match status" value="1"/>
</dbReference>
<accession>A0A9Q8WD42</accession>
<evidence type="ECO:0000259" key="5">
    <source>
        <dbReference type="Pfam" id="PF04253"/>
    </source>
</evidence>
<reference evidence="7" key="1">
    <citation type="journal article" date="2021" name="Mol. Plant Microbe Interact.">
        <title>Complete Genome Sequence of the Plant-Pathogenic Fungus Colletotrichum lupini.</title>
        <authorList>
            <person name="Baroncelli R."/>
            <person name="Pensec F."/>
            <person name="Da Lio D."/>
            <person name="Boufleur T."/>
            <person name="Vicente I."/>
            <person name="Sarrocco S."/>
            <person name="Picot A."/>
            <person name="Baraldi E."/>
            <person name="Sukno S."/>
            <person name="Thon M."/>
            <person name="Le Floch G."/>
        </authorList>
    </citation>
    <scope>NUCLEOTIDE SEQUENCE</scope>
    <source>
        <strain evidence="7">IMI 504893</strain>
    </source>
</reference>
<dbReference type="Pfam" id="PF04253">
    <property type="entry name" value="TFR_dimer"/>
    <property type="match status" value="1"/>
</dbReference>
<dbReference type="InterPro" id="IPR003137">
    <property type="entry name" value="PA_domain"/>
</dbReference>
<feature type="transmembrane region" description="Helical" evidence="3">
    <location>
        <begin position="222"/>
        <end position="243"/>
    </location>
</feature>
<feature type="region of interest" description="Disordered" evidence="2">
    <location>
        <begin position="19"/>
        <end position="130"/>
    </location>
</feature>
<keyword evidence="8" id="KW-1185">Reference proteome</keyword>
<keyword evidence="3" id="KW-0472">Membrane</keyword>
<evidence type="ECO:0000313" key="8">
    <source>
        <dbReference type="Proteomes" id="UP000830671"/>
    </source>
</evidence>
<dbReference type="InterPro" id="IPR007365">
    <property type="entry name" value="TFR-like_dimer_dom"/>
</dbReference>
<dbReference type="Pfam" id="PF02225">
    <property type="entry name" value="PA"/>
    <property type="match status" value="1"/>
</dbReference>
<feature type="domain" description="Peptidase M28" evidence="6">
    <location>
        <begin position="565"/>
        <end position="731"/>
    </location>
</feature>
<evidence type="ECO:0000313" key="7">
    <source>
        <dbReference type="EMBL" id="UQC79343.1"/>
    </source>
</evidence>
<dbReference type="SUPFAM" id="SSF52025">
    <property type="entry name" value="PA domain"/>
    <property type="match status" value="1"/>
</dbReference>
<keyword evidence="3" id="KW-1133">Transmembrane helix</keyword>
<keyword evidence="3" id="KW-0812">Transmembrane</keyword>
<dbReference type="AlphaFoldDB" id="A0A9Q8WD42"/>
<dbReference type="InterPro" id="IPR046450">
    <property type="entry name" value="PA_dom_sf"/>
</dbReference>
<evidence type="ECO:0000256" key="2">
    <source>
        <dbReference type="SAM" id="MobiDB-lite"/>
    </source>
</evidence>
<dbReference type="InterPro" id="IPR036757">
    <property type="entry name" value="TFR-like_dimer_dom_sf"/>
</dbReference>
<dbReference type="EMBL" id="CP019475">
    <property type="protein sequence ID" value="UQC79343.1"/>
    <property type="molecule type" value="Genomic_DNA"/>
</dbReference>
<name>A0A9Q8WD42_9PEZI</name>
<dbReference type="KEGG" id="clup:CLUP02_04822"/>
<evidence type="ECO:0000256" key="1">
    <source>
        <dbReference type="ARBA" id="ARBA00005634"/>
    </source>
</evidence>
<organism evidence="7 8">
    <name type="scientific">Colletotrichum lupini</name>
    <dbReference type="NCBI Taxonomy" id="145971"/>
    <lineage>
        <taxon>Eukaryota</taxon>
        <taxon>Fungi</taxon>
        <taxon>Dikarya</taxon>
        <taxon>Ascomycota</taxon>
        <taxon>Pezizomycotina</taxon>
        <taxon>Sordariomycetes</taxon>
        <taxon>Hypocreomycetidae</taxon>
        <taxon>Glomerellales</taxon>
        <taxon>Glomerellaceae</taxon>
        <taxon>Colletotrichum</taxon>
        <taxon>Colletotrichum acutatum species complex</taxon>
    </lineage>
</organism>
<dbReference type="GO" id="GO:0004180">
    <property type="term" value="F:carboxypeptidase activity"/>
    <property type="evidence" value="ECO:0007669"/>
    <property type="project" value="TreeGrafter"/>
</dbReference>
<dbReference type="InterPro" id="IPR039373">
    <property type="entry name" value="Peptidase_M28B"/>
</dbReference>
<dbReference type="Proteomes" id="UP000830671">
    <property type="component" value="Chromosome 3"/>
</dbReference>
<feature type="compositionally biased region" description="Low complexity" evidence="2">
    <location>
        <begin position="191"/>
        <end position="205"/>
    </location>
</feature>
<dbReference type="CDD" id="cd08022">
    <property type="entry name" value="M28_PSMA_like"/>
    <property type="match status" value="1"/>
</dbReference>
<feature type="domain" description="PA" evidence="4">
    <location>
        <begin position="377"/>
        <end position="465"/>
    </location>
</feature>
<feature type="domain" description="Transferrin receptor-like dimerisation" evidence="5">
    <location>
        <begin position="815"/>
        <end position="939"/>
    </location>
</feature>
<dbReference type="Gene3D" id="1.20.930.40">
    <property type="entry name" value="Transferrin receptor-like, dimerisation domain"/>
    <property type="match status" value="1"/>
</dbReference>
<dbReference type="RefSeq" id="XP_049140975.1">
    <property type="nucleotide sequence ID" value="XM_049283832.1"/>
</dbReference>
<dbReference type="Gene3D" id="3.40.630.10">
    <property type="entry name" value="Zn peptidases"/>
    <property type="match status" value="1"/>
</dbReference>
<protein>
    <submittedName>
        <fullName evidence="7">PA domain-containing protein</fullName>
    </submittedName>
</protein>
<evidence type="ECO:0000259" key="4">
    <source>
        <dbReference type="Pfam" id="PF02225"/>
    </source>
</evidence>
<proteinExistence type="inferred from homology"/>
<dbReference type="CDD" id="cd02121">
    <property type="entry name" value="PA_GCPII_like"/>
    <property type="match status" value="1"/>
</dbReference>